<evidence type="ECO:0000313" key="2">
    <source>
        <dbReference type="EMBL" id="KHM51685.1"/>
    </source>
</evidence>
<protein>
    <submittedName>
        <fullName evidence="2">Nitrous oxide-stimulated promoter</fullName>
    </submittedName>
</protein>
<keyword evidence="3" id="KW-1185">Reference proteome</keyword>
<accession>A0A0B2JTN1</accession>
<dbReference type="EMBL" id="JSCE01000177">
    <property type="protein sequence ID" value="KHM51685.1"/>
    <property type="molecule type" value="Genomic_DNA"/>
</dbReference>
<dbReference type="Pfam" id="PF11756">
    <property type="entry name" value="YgbA_NO"/>
    <property type="match status" value="1"/>
</dbReference>
<gene>
    <name evidence="2" type="ORF">NZ47_08910</name>
</gene>
<proteinExistence type="predicted"/>
<evidence type="ECO:0000313" key="3">
    <source>
        <dbReference type="Proteomes" id="UP000030993"/>
    </source>
</evidence>
<dbReference type="eggNOG" id="ENOG50305CK">
    <property type="taxonomic scope" value="Bacteria"/>
</dbReference>
<name>A0A0B2JTN1_9FIRM</name>
<comment type="caution">
    <text evidence="2">The sequence shown here is derived from an EMBL/GenBank/DDBJ whole genome shotgun (WGS) entry which is preliminary data.</text>
</comment>
<dbReference type="Proteomes" id="UP000030993">
    <property type="component" value="Unassembled WGS sequence"/>
</dbReference>
<organism evidence="2 3">
    <name type="scientific">Anaerovibrio lipolyticus</name>
    <dbReference type="NCBI Taxonomy" id="82374"/>
    <lineage>
        <taxon>Bacteria</taxon>
        <taxon>Bacillati</taxon>
        <taxon>Bacillota</taxon>
        <taxon>Negativicutes</taxon>
        <taxon>Selenomonadales</taxon>
        <taxon>Selenomonadaceae</taxon>
        <taxon>Anaerovibrio</taxon>
    </lineage>
</organism>
<dbReference type="STRING" id="82374.NZ47_08910"/>
<sequence length="158" mass="18067">MGMFDRFLPKKKPVEIKNNIPKEKESIKKSFGVYCNKNHGTKGEKLCPKCTALLATVMTKMNRCPYGITKPICDRCEIQCFGDKNNKMFNEIMSASSTGMMFKHPIMAFKHKMASMSVDYSKSKQEKNEREKAEAKAKNAAEKAKAREEAKKKKEEKK</sequence>
<dbReference type="InterPro" id="IPR020483">
    <property type="entry name" value="Uncharacterised_YgbA"/>
</dbReference>
<feature type="compositionally biased region" description="Basic and acidic residues" evidence="1">
    <location>
        <begin position="121"/>
        <end position="158"/>
    </location>
</feature>
<dbReference type="AlphaFoldDB" id="A0A0B2JTN1"/>
<reference evidence="2 3" key="1">
    <citation type="journal article" date="2013" name="PLoS ONE">
        <title>Identification and characterization of three novel lipases belonging to families II and V from Anaerovibrio lipolyticus 5ST.</title>
        <authorList>
            <person name="Prive F."/>
            <person name="Kaderbhai N.N."/>
            <person name="Girdwood S."/>
            <person name="Worgan H.J."/>
            <person name="Pinloche E."/>
            <person name="Scollan N.D."/>
            <person name="Huws S.A."/>
            <person name="Newbold C.J."/>
        </authorList>
    </citation>
    <scope>NUCLEOTIDE SEQUENCE [LARGE SCALE GENOMIC DNA]</scope>
    <source>
        <strain evidence="2 3">5S</strain>
    </source>
</reference>
<feature type="region of interest" description="Disordered" evidence="1">
    <location>
        <begin position="117"/>
        <end position="158"/>
    </location>
</feature>
<evidence type="ECO:0000256" key="1">
    <source>
        <dbReference type="SAM" id="MobiDB-lite"/>
    </source>
</evidence>
<dbReference type="RefSeq" id="WP_027397853.1">
    <property type="nucleotide sequence ID" value="NZ_CAMKSO010000023.1"/>
</dbReference>